<dbReference type="EMBL" id="AP012279">
    <property type="protein sequence ID" value="BAL73567.1"/>
    <property type="molecule type" value="Genomic_DNA"/>
</dbReference>
<name>A0AAI8Q8V4_9BRAD</name>
<dbReference type="Proteomes" id="UP000007886">
    <property type="component" value="Chromosome"/>
</dbReference>
<evidence type="ECO:0000313" key="2">
    <source>
        <dbReference type="Proteomes" id="UP000007886"/>
    </source>
</evidence>
<protein>
    <submittedName>
        <fullName evidence="1">Uncharacterized protein</fullName>
    </submittedName>
</protein>
<reference evidence="1 2" key="1">
    <citation type="journal article" date="2012" name="Microbes Environ.">
        <title>Complete genome sequence of Bradyrhizobium sp. S23321: insights into symbiosis evolution in soil oligotrophs.</title>
        <authorList>
            <person name="Okubo T."/>
            <person name="Tsukui T."/>
            <person name="Maita H."/>
            <person name="Okamoto S."/>
            <person name="Oshima K."/>
            <person name="Fujisawa T."/>
            <person name="Saito A."/>
            <person name="Futamata H."/>
            <person name="Hattori R."/>
            <person name="Shimomura Y."/>
            <person name="Haruta S."/>
            <person name="Morimoto S."/>
            <person name="Wang Y."/>
            <person name="Sakai Y."/>
            <person name="Hattori M."/>
            <person name="Aizawa S."/>
            <person name="Nagashima K.V.P."/>
            <person name="Masuda S."/>
            <person name="Hattori T."/>
            <person name="Yamashita A."/>
            <person name="Bao Z."/>
            <person name="Hayatsu M."/>
            <person name="Kajiya-Kanegae H."/>
            <person name="Yoshinaga I."/>
            <person name="Sakamoto K."/>
            <person name="Toyota K."/>
            <person name="Nakao M."/>
            <person name="Kohara M."/>
            <person name="Anda M."/>
            <person name="Niwa R."/>
            <person name="Jung-Hwan P."/>
            <person name="Sameshima-Saito R."/>
            <person name="Tokuda S."/>
            <person name="Yamamoto S."/>
            <person name="Yamamoto S."/>
            <person name="Yokoyama T."/>
            <person name="Akutsu T."/>
            <person name="Nakamura Y."/>
            <person name="Nakahira-Yanaka Y."/>
            <person name="Takada Hoshino Y."/>
            <person name="Hirakawa H."/>
            <person name="Mitsui H."/>
            <person name="Terasawa K."/>
            <person name="Itakura M."/>
            <person name="Sato S."/>
            <person name="Ikeda-Ohtsubo W."/>
            <person name="Sakakura N."/>
            <person name="Kaminuma E."/>
            <person name="Minamisawa K."/>
        </authorList>
    </citation>
    <scope>NUCLEOTIDE SEQUENCE [LARGE SCALE GENOMIC DNA]</scope>
    <source>
        <strain evidence="1 2">S23321</strain>
    </source>
</reference>
<proteinExistence type="predicted"/>
<organism evidence="1 2">
    <name type="scientific">Bradyrhizobium cosmicum</name>
    <dbReference type="NCBI Taxonomy" id="1404864"/>
    <lineage>
        <taxon>Bacteria</taxon>
        <taxon>Pseudomonadati</taxon>
        <taxon>Pseudomonadota</taxon>
        <taxon>Alphaproteobacteria</taxon>
        <taxon>Hyphomicrobiales</taxon>
        <taxon>Nitrobacteraceae</taxon>
        <taxon>Bradyrhizobium</taxon>
    </lineage>
</organism>
<dbReference type="AlphaFoldDB" id="A0AAI8Q8V4"/>
<gene>
    <name evidence="1" type="ORF">S23_03440</name>
</gene>
<accession>A0AAI8Q8V4</accession>
<evidence type="ECO:0000313" key="1">
    <source>
        <dbReference type="EMBL" id="BAL73567.1"/>
    </source>
</evidence>
<dbReference type="KEGG" id="brs:S23_03440"/>
<dbReference type="RefSeq" id="WP_014438978.1">
    <property type="nucleotide sequence ID" value="NC_017082.1"/>
</dbReference>
<keyword evidence="2" id="KW-1185">Reference proteome</keyword>
<sequence length="77" mass="8591">MTSRVALFALAAVIGFAGRLHLQLARLHHRFRWANNSGYVTCVRGVNQRAQAMRPQMRGAYVADGTSGCNRIFYGHN</sequence>